<dbReference type="Proteomes" id="UP000264800">
    <property type="component" value="Unplaced"/>
</dbReference>
<dbReference type="SMART" id="SM00241">
    <property type="entry name" value="ZP"/>
    <property type="match status" value="1"/>
</dbReference>
<dbReference type="PROSITE" id="PS51034">
    <property type="entry name" value="ZP_2"/>
    <property type="match status" value="1"/>
</dbReference>
<evidence type="ECO:0000313" key="4">
    <source>
        <dbReference type="Ensembl" id="ENSKMAP00000006620.1"/>
    </source>
</evidence>
<dbReference type="PANTHER" id="PTHR14002:SF50">
    <property type="entry name" value="ALPHA-TECTORIN-LIKE-RELATED"/>
    <property type="match status" value="1"/>
</dbReference>
<dbReference type="STRING" id="37003.ENSKMAP00000006620"/>
<dbReference type="PANTHER" id="PTHR14002">
    <property type="entry name" value="ENDOGLIN/TGF-BETA RECEPTOR TYPE III"/>
    <property type="match status" value="1"/>
</dbReference>
<dbReference type="InterPro" id="IPR001507">
    <property type="entry name" value="ZP_dom"/>
</dbReference>
<evidence type="ECO:0000259" key="3">
    <source>
        <dbReference type="PROSITE" id="PS51034"/>
    </source>
</evidence>
<dbReference type="InterPro" id="IPR055355">
    <property type="entry name" value="ZP-C"/>
</dbReference>
<keyword evidence="1" id="KW-0732">Signal</keyword>
<organism evidence="4 5">
    <name type="scientific">Kryptolebias marmoratus</name>
    <name type="common">Mangrove killifish</name>
    <name type="synonym">Rivulus marmoratus</name>
    <dbReference type="NCBI Taxonomy" id="37003"/>
    <lineage>
        <taxon>Eukaryota</taxon>
        <taxon>Metazoa</taxon>
        <taxon>Chordata</taxon>
        <taxon>Craniata</taxon>
        <taxon>Vertebrata</taxon>
        <taxon>Euteleostomi</taxon>
        <taxon>Actinopterygii</taxon>
        <taxon>Neopterygii</taxon>
        <taxon>Teleostei</taxon>
        <taxon>Neoteleostei</taxon>
        <taxon>Acanthomorphata</taxon>
        <taxon>Ovalentaria</taxon>
        <taxon>Atherinomorphae</taxon>
        <taxon>Cyprinodontiformes</taxon>
        <taxon>Rivulidae</taxon>
        <taxon>Kryptolebias</taxon>
    </lineage>
</organism>
<keyword evidence="2" id="KW-1015">Disulfide bond</keyword>
<dbReference type="GeneTree" id="ENSGT00940000156038"/>
<dbReference type="SMART" id="SM00832">
    <property type="entry name" value="C8"/>
    <property type="match status" value="1"/>
</dbReference>
<dbReference type="InterPro" id="IPR014853">
    <property type="entry name" value="VWF/SSPO/ZAN-like_Cys-rich_dom"/>
</dbReference>
<dbReference type="Ensembl" id="ENSKMAT00000006728.1">
    <property type="protein sequence ID" value="ENSKMAP00000006620.1"/>
    <property type="gene ID" value="ENSKMAG00000004895.1"/>
</dbReference>
<dbReference type="InterPro" id="IPR042235">
    <property type="entry name" value="ZP-C_dom"/>
</dbReference>
<sequence length="662" mass="73891">MCNEMLQTRFSQDKKSSHFTSASPLFLGVDQSEDGHKKRQTVMKRQLRGFHTETTPVQSNKDHQAESSVILHSSCRRFPVFSNQLTDCSLDLSYVSTSAGAARADTCTVIGPTVIDFKSQLNNVTDRCVYSVMKNSSNGFEVLANFQERRRRDVSFLDSVTLLMADSGVAFHLEQGGRVLMNNTVLTLNSSAQEFHGVKLFKDQTGVTAQFTITEQTFSVFFDGYRAQIHTEAPVDLSLTGLCGSKTVLNFCCLSSSSCDTQYTDNPDSSINCTTVTESCNILKAAPFSSCNANIDPTPYINACMQTMCRYPIVDGLGCQFLWAYARACSLNSSAIQVDWEADTKCSPPEAFCQNKTCNNHEFCGNKFTGEYGCLCRAVFSQNYKESNTLDCKQNSVSLTLVGCLMEERGIDHTALHLNNQSCRGVMDQETHMVTFSFDTNNTCGAEITTNGSQTIYKNAIMTQNSSDVITYHDQVYIEFSCYQSQPEIKLVAFRIKDSSVVQHITSGDGNYTVTMRAYTDAGRTQAVDSSTQVLLNQKIWVELKTDGLDANVISVVTDSCWATSQKLPNSTPRYDLVSNGCANPRDQMVQVQKNGMGTSNYFSFHVFQFSGSSGEVYLHCQLQLCLKQKKNCVPVRNRRRRYARSNFERRTPFFISMGWIH</sequence>
<dbReference type="AlphaFoldDB" id="A0A3Q2ZTU5"/>
<evidence type="ECO:0000256" key="1">
    <source>
        <dbReference type="ARBA" id="ARBA00022729"/>
    </source>
</evidence>
<dbReference type="Pfam" id="PF08742">
    <property type="entry name" value="C8"/>
    <property type="match status" value="1"/>
</dbReference>
<reference evidence="4" key="2">
    <citation type="submission" date="2025-09" db="UniProtKB">
        <authorList>
            <consortium name="Ensembl"/>
        </authorList>
    </citation>
    <scope>IDENTIFICATION</scope>
</reference>
<reference evidence="4" key="1">
    <citation type="submission" date="2025-08" db="UniProtKB">
        <authorList>
            <consortium name="Ensembl"/>
        </authorList>
    </citation>
    <scope>IDENTIFICATION</scope>
</reference>
<evidence type="ECO:0000313" key="5">
    <source>
        <dbReference type="Proteomes" id="UP000264800"/>
    </source>
</evidence>
<dbReference type="Pfam" id="PF00100">
    <property type="entry name" value="Zona_pellucida"/>
    <property type="match status" value="1"/>
</dbReference>
<protein>
    <submittedName>
        <fullName evidence="4">Pancreatic secretory granule membrane major glycoprotein GP2-like</fullName>
    </submittedName>
</protein>
<proteinExistence type="predicted"/>
<dbReference type="Gene3D" id="2.60.40.4100">
    <property type="entry name" value="Zona pellucida, ZP-C domain"/>
    <property type="match status" value="1"/>
</dbReference>
<accession>A0A3Q2ZTU5</accession>
<name>A0A3Q2ZTU5_KRYMA</name>
<dbReference type="OMA" id="NIENWET"/>
<keyword evidence="5" id="KW-1185">Reference proteome</keyword>
<dbReference type="Gene3D" id="2.60.40.3210">
    <property type="entry name" value="Zona pellucida, ZP-N domain"/>
    <property type="match status" value="1"/>
</dbReference>
<evidence type="ECO:0000256" key="2">
    <source>
        <dbReference type="ARBA" id="ARBA00023157"/>
    </source>
</evidence>
<feature type="domain" description="ZP" evidence="3">
    <location>
        <begin position="391"/>
        <end position="640"/>
    </location>
</feature>